<dbReference type="InterPro" id="IPR001638">
    <property type="entry name" value="Solute-binding_3/MltF_N"/>
</dbReference>
<gene>
    <name evidence="3" type="ORF">EDC30_103295</name>
</gene>
<comment type="caution">
    <text evidence="3">The sequence shown here is derived from an EMBL/GenBank/DDBJ whole genome shotgun (WGS) entry which is preliminary data.</text>
</comment>
<dbReference type="SUPFAM" id="SSF53850">
    <property type="entry name" value="Periplasmic binding protein-like II"/>
    <property type="match status" value="1"/>
</dbReference>
<name>A0A4R3HZ85_PAULE</name>
<accession>A0A4R3HZ85</accession>
<comment type="similarity">
    <text evidence="1">Belongs to the bacterial solute-binding protein SsuA/TauA family.</text>
</comment>
<evidence type="ECO:0000256" key="1">
    <source>
        <dbReference type="ARBA" id="ARBA00010742"/>
    </source>
</evidence>
<protein>
    <submittedName>
        <fullName evidence="3">NitT/TauT family transport system substrate-binding protein/sulfonate transport system substrate-binding protein</fullName>
    </submittedName>
</protein>
<organism evidence="3 4">
    <name type="scientific">Paucimonas lemoignei</name>
    <name type="common">Pseudomonas lemoignei</name>
    <dbReference type="NCBI Taxonomy" id="29443"/>
    <lineage>
        <taxon>Bacteria</taxon>
        <taxon>Pseudomonadati</taxon>
        <taxon>Pseudomonadota</taxon>
        <taxon>Betaproteobacteria</taxon>
        <taxon>Burkholderiales</taxon>
        <taxon>Burkholderiaceae</taxon>
        <taxon>Paucimonas</taxon>
    </lineage>
</organism>
<dbReference type="AlphaFoldDB" id="A0A4R3HZ85"/>
<evidence type="ECO:0000313" key="4">
    <source>
        <dbReference type="Proteomes" id="UP000295382"/>
    </source>
</evidence>
<dbReference type="InterPro" id="IPR015168">
    <property type="entry name" value="SsuA/THI5"/>
</dbReference>
<dbReference type="PANTHER" id="PTHR30024">
    <property type="entry name" value="ALIPHATIC SULFONATES-BINDING PROTEIN-RELATED"/>
    <property type="match status" value="1"/>
</dbReference>
<evidence type="ECO:0000259" key="2">
    <source>
        <dbReference type="SMART" id="SM00062"/>
    </source>
</evidence>
<evidence type="ECO:0000313" key="3">
    <source>
        <dbReference type="EMBL" id="TCS38003.1"/>
    </source>
</evidence>
<proteinExistence type="inferred from homology"/>
<reference evidence="3 4" key="1">
    <citation type="submission" date="2019-03" db="EMBL/GenBank/DDBJ databases">
        <title>Genomic Encyclopedia of Type Strains, Phase IV (KMG-IV): sequencing the most valuable type-strain genomes for metagenomic binning, comparative biology and taxonomic classification.</title>
        <authorList>
            <person name="Goeker M."/>
        </authorList>
    </citation>
    <scope>NUCLEOTIDE SEQUENCE [LARGE SCALE GENOMIC DNA]</scope>
    <source>
        <strain evidence="3 4">DSM 7445</strain>
    </source>
</reference>
<dbReference type="Pfam" id="PF09084">
    <property type="entry name" value="NMT1"/>
    <property type="match status" value="1"/>
</dbReference>
<sequence>MPALIVGAHPQNISLSVLARRRDYVEDLKKKGLEFFIYSAGAHTIPLVELGVIDIAGTGATPPILAKAKGLDVAVFGISAPRFENGGLCVRADSPFHTIQDLKGRGIALMPISWHTQFTAVELANAGIEWKEVNAVELLPATARDAYEQGLLDAVVLTDPLYSLVAAKVPTRVLASPGQAFTNRSVYWAPHRVLRDHPDAVHTLLVALAESDQQTQENPAEAAALLEGVNGHTAAQWLGAITARDWGVSQPDPGFLAEQQSHADIFARFGLIPKQIDVSDTVDSSFLPL</sequence>
<dbReference type="EMBL" id="SLZQ01000003">
    <property type="protein sequence ID" value="TCS38003.1"/>
    <property type="molecule type" value="Genomic_DNA"/>
</dbReference>
<dbReference type="OrthoDB" id="506623at2"/>
<keyword evidence="4" id="KW-1185">Reference proteome</keyword>
<dbReference type="Proteomes" id="UP000295382">
    <property type="component" value="Unassembled WGS sequence"/>
</dbReference>
<feature type="domain" description="Solute-binding protein family 3/N-terminal" evidence="2">
    <location>
        <begin position="3"/>
        <end position="219"/>
    </location>
</feature>
<dbReference type="SMART" id="SM00062">
    <property type="entry name" value="PBPb"/>
    <property type="match status" value="1"/>
</dbReference>
<dbReference type="Gene3D" id="3.40.190.10">
    <property type="entry name" value="Periplasmic binding protein-like II"/>
    <property type="match status" value="2"/>
</dbReference>
<dbReference type="PANTHER" id="PTHR30024:SF42">
    <property type="entry name" value="ALIPHATIC SULFONATES-BINDING PROTEIN-RELATED"/>
    <property type="match status" value="1"/>
</dbReference>
<dbReference type="RefSeq" id="WP_132258080.1">
    <property type="nucleotide sequence ID" value="NZ_SLZQ01000003.1"/>
</dbReference>